<dbReference type="Proteomes" id="UP000001219">
    <property type="component" value="Chromosome"/>
</dbReference>
<protein>
    <submittedName>
        <fullName evidence="3">Uncharacterized protein</fullName>
    </submittedName>
</protein>
<evidence type="ECO:0000313" key="4">
    <source>
        <dbReference type="Proteomes" id="UP000001219"/>
    </source>
</evidence>
<feature type="transmembrane region" description="Helical" evidence="2">
    <location>
        <begin position="183"/>
        <end position="207"/>
    </location>
</feature>
<dbReference type="KEGG" id="gbr:Gbro_3762"/>
<dbReference type="HOGENOM" id="CLU_1029592_0_0_11"/>
<evidence type="ECO:0000313" key="3">
    <source>
        <dbReference type="EMBL" id="ACY22943.1"/>
    </source>
</evidence>
<keyword evidence="2" id="KW-0472">Membrane</keyword>
<gene>
    <name evidence="3" type="ordered locus">Gbro_3762</name>
</gene>
<name>D0L313_GORB4</name>
<keyword evidence="2" id="KW-1133">Transmembrane helix</keyword>
<feature type="compositionally biased region" description="Basic and acidic residues" evidence="1">
    <location>
        <begin position="97"/>
        <end position="117"/>
    </location>
</feature>
<sequence>MVGSWAARATTKHGESIRRWSGQPTTVCLPGCGDGRTRCRVDRVQLSDLGFGNISALRTVQRRRLHGADQRSGRYVCVIERHSVDGGRPGRGPRTFRHGEEPSRSCDRRGRDSARDMDSGVRCSADRGIDCADAAVGGQWAVFAVLPAGVLAIVGVSAILVSSAGMLDSGGDDSLDYEFSRDYALYVVFAASVIAVLCAVGALVALIRTGGSPTDSPVRHDSYVPPVRSQWPGPPPTGRWPGPPNAPYRSAGPPPPYRGQPPSSGPPNLR</sequence>
<organism evidence="3 4">
    <name type="scientific">Gordonia bronchialis (strain ATCC 25592 / DSM 43247 / BCRC 13721 / JCM 3198 / KCTC 3076 / NBRC 16047 / NCTC 10667)</name>
    <name type="common">Rhodococcus bronchialis</name>
    <dbReference type="NCBI Taxonomy" id="526226"/>
    <lineage>
        <taxon>Bacteria</taxon>
        <taxon>Bacillati</taxon>
        <taxon>Actinomycetota</taxon>
        <taxon>Actinomycetes</taxon>
        <taxon>Mycobacteriales</taxon>
        <taxon>Gordoniaceae</taxon>
        <taxon>Gordonia</taxon>
    </lineage>
</organism>
<reference evidence="4" key="1">
    <citation type="submission" date="2009-10" db="EMBL/GenBank/DDBJ databases">
        <title>The complete chromosome of Gordonia bronchialis DSM 43247.</title>
        <authorList>
            <consortium name="US DOE Joint Genome Institute (JGI-PGF)"/>
            <person name="Lucas S."/>
            <person name="Copeland A."/>
            <person name="Lapidus A."/>
            <person name="Glavina del Rio T."/>
            <person name="Dalin E."/>
            <person name="Tice H."/>
            <person name="Bruce D."/>
            <person name="Goodwin L."/>
            <person name="Pitluck S."/>
            <person name="Kyrpides N."/>
            <person name="Mavromatis K."/>
            <person name="Ivanova N."/>
            <person name="Ovchinnikova G."/>
            <person name="Saunders E."/>
            <person name="Brettin T."/>
            <person name="Detter J.C."/>
            <person name="Han C."/>
            <person name="Larimer F."/>
            <person name="Land M."/>
            <person name="Hauser L."/>
            <person name="Markowitz V."/>
            <person name="Cheng J.-F."/>
            <person name="Hugenholtz P."/>
            <person name="Woyke T."/>
            <person name="Wu D."/>
            <person name="Jando M."/>
            <person name="Schneider S."/>
            <person name="Goeker M."/>
            <person name="Klenk H.-P."/>
            <person name="Eisen J.A."/>
        </authorList>
    </citation>
    <scope>NUCLEOTIDE SEQUENCE [LARGE SCALE GENOMIC DNA]</scope>
    <source>
        <strain evidence="4">ATCC 25592 / DSM 43247 / BCRC 13721 / JCM 3198 / KCTC 3076 / NBRC 16047 / NCTC 10667</strain>
    </source>
</reference>
<keyword evidence="2" id="KW-0812">Transmembrane</keyword>
<dbReference type="AlphaFoldDB" id="D0L313"/>
<evidence type="ECO:0000256" key="2">
    <source>
        <dbReference type="SAM" id="Phobius"/>
    </source>
</evidence>
<feature type="compositionally biased region" description="Pro residues" evidence="1">
    <location>
        <begin position="232"/>
        <end position="270"/>
    </location>
</feature>
<accession>D0L313</accession>
<proteinExistence type="predicted"/>
<evidence type="ECO:0000256" key="1">
    <source>
        <dbReference type="SAM" id="MobiDB-lite"/>
    </source>
</evidence>
<feature type="transmembrane region" description="Helical" evidence="2">
    <location>
        <begin position="140"/>
        <end position="163"/>
    </location>
</feature>
<dbReference type="EMBL" id="CP001802">
    <property type="protein sequence ID" value="ACY22943.1"/>
    <property type="molecule type" value="Genomic_DNA"/>
</dbReference>
<keyword evidence="4" id="KW-1185">Reference proteome</keyword>
<feature type="region of interest" description="Disordered" evidence="1">
    <location>
        <begin position="211"/>
        <end position="270"/>
    </location>
</feature>
<feature type="region of interest" description="Disordered" evidence="1">
    <location>
        <begin position="86"/>
        <end position="117"/>
    </location>
</feature>
<reference evidence="3 4" key="2">
    <citation type="journal article" date="2010" name="Stand. Genomic Sci.">
        <title>Complete genome sequence of Gordonia bronchialis type strain (3410).</title>
        <authorList>
            <person name="Ivanova N."/>
            <person name="Sikorski J."/>
            <person name="Jando M."/>
            <person name="Lapidus A."/>
            <person name="Nolan M."/>
            <person name="Lucas S."/>
            <person name="Del Rio T.G."/>
            <person name="Tice H."/>
            <person name="Copeland A."/>
            <person name="Cheng J.F."/>
            <person name="Chen F."/>
            <person name="Bruce D."/>
            <person name="Goodwin L."/>
            <person name="Pitluck S."/>
            <person name="Mavromatis K."/>
            <person name="Ovchinnikova G."/>
            <person name="Pati A."/>
            <person name="Chen A."/>
            <person name="Palaniappan K."/>
            <person name="Land M."/>
            <person name="Hauser L."/>
            <person name="Chang Y.J."/>
            <person name="Jeffries C.D."/>
            <person name="Chain P."/>
            <person name="Saunders E."/>
            <person name="Han C."/>
            <person name="Detter J.C."/>
            <person name="Brettin T."/>
            <person name="Rohde M."/>
            <person name="Goker M."/>
            <person name="Bristow J."/>
            <person name="Eisen J.A."/>
            <person name="Markowitz V."/>
            <person name="Hugenholtz P."/>
            <person name="Klenk H.P."/>
            <person name="Kyrpides N.C."/>
        </authorList>
    </citation>
    <scope>NUCLEOTIDE SEQUENCE [LARGE SCALE GENOMIC DNA]</scope>
    <source>
        <strain evidence="4">ATCC 25592 / DSM 43247 / BCRC 13721 / JCM 3198 / KCTC 3076 / NBRC 16047 / NCTC 10667</strain>
    </source>
</reference>